<feature type="region of interest" description="Disordered" evidence="7">
    <location>
        <begin position="451"/>
        <end position="485"/>
    </location>
</feature>
<keyword evidence="4 5" id="KW-0269">Exonuclease</keyword>
<feature type="domain" description="OB-fold nucleic acid binding" evidence="9">
    <location>
        <begin position="18"/>
        <end position="111"/>
    </location>
</feature>
<dbReference type="EC" id="3.1.11.6" evidence="5"/>
<feature type="domain" description="Exonuclease VII large subunit C-terminal" evidence="8">
    <location>
        <begin position="134"/>
        <end position="449"/>
    </location>
</feature>
<evidence type="ECO:0000313" key="10">
    <source>
        <dbReference type="EMBL" id="MFD2113285.1"/>
    </source>
</evidence>
<evidence type="ECO:0000313" key="11">
    <source>
        <dbReference type="Proteomes" id="UP001597337"/>
    </source>
</evidence>
<dbReference type="InterPro" id="IPR003753">
    <property type="entry name" value="Exonuc_VII_L"/>
</dbReference>
<keyword evidence="11" id="KW-1185">Reference proteome</keyword>
<evidence type="ECO:0000259" key="8">
    <source>
        <dbReference type="Pfam" id="PF02601"/>
    </source>
</evidence>
<comment type="catalytic activity">
    <reaction evidence="5 6">
        <text>Exonucleolytic cleavage in either 5'- to 3'- or 3'- to 5'-direction to yield nucleoside 5'-phosphates.</text>
        <dbReference type="EC" id="3.1.11.6"/>
    </reaction>
</comment>
<dbReference type="Pfam" id="PF02601">
    <property type="entry name" value="Exonuc_VII_L"/>
    <property type="match status" value="1"/>
</dbReference>
<accession>A0ABW4YCB3</accession>
<dbReference type="Pfam" id="PF13742">
    <property type="entry name" value="tRNA_anti_2"/>
    <property type="match status" value="1"/>
</dbReference>
<dbReference type="NCBIfam" id="TIGR00237">
    <property type="entry name" value="xseA"/>
    <property type="match status" value="1"/>
</dbReference>
<dbReference type="HAMAP" id="MF_00378">
    <property type="entry name" value="Exonuc_7_L"/>
    <property type="match status" value="1"/>
</dbReference>
<keyword evidence="3 5" id="KW-0378">Hydrolase</keyword>
<evidence type="ECO:0000256" key="1">
    <source>
        <dbReference type="ARBA" id="ARBA00022490"/>
    </source>
</evidence>
<dbReference type="RefSeq" id="WP_386028039.1">
    <property type="nucleotide sequence ID" value="NZ_JBHUHX010000047.1"/>
</dbReference>
<organism evidence="10 11">
    <name type="scientific">Thiorhodococcus fuscus</name>
    <dbReference type="NCBI Taxonomy" id="527200"/>
    <lineage>
        <taxon>Bacteria</taxon>
        <taxon>Pseudomonadati</taxon>
        <taxon>Pseudomonadota</taxon>
        <taxon>Gammaproteobacteria</taxon>
        <taxon>Chromatiales</taxon>
        <taxon>Chromatiaceae</taxon>
        <taxon>Thiorhodococcus</taxon>
    </lineage>
</organism>
<reference evidence="11" key="1">
    <citation type="journal article" date="2019" name="Int. J. Syst. Evol. Microbiol.">
        <title>The Global Catalogue of Microorganisms (GCM) 10K type strain sequencing project: providing services to taxonomists for standard genome sequencing and annotation.</title>
        <authorList>
            <consortium name="The Broad Institute Genomics Platform"/>
            <consortium name="The Broad Institute Genome Sequencing Center for Infectious Disease"/>
            <person name="Wu L."/>
            <person name="Ma J."/>
        </authorList>
    </citation>
    <scope>NUCLEOTIDE SEQUENCE [LARGE SCALE GENOMIC DNA]</scope>
    <source>
        <strain evidence="11">KACC 12597</strain>
    </source>
</reference>
<dbReference type="InterPro" id="IPR020579">
    <property type="entry name" value="Exonuc_VII_lsu_C"/>
</dbReference>
<evidence type="ECO:0000259" key="9">
    <source>
        <dbReference type="Pfam" id="PF13742"/>
    </source>
</evidence>
<comment type="subcellular location">
    <subcellularLocation>
        <location evidence="5 6">Cytoplasm</location>
    </subcellularLocation>
</comment>
<evidence type="ECO:0000256" key="5">
    <source>
        <dbReference type="HAMAP-Rule" id="MF_00378"/>
    </source>
</evidence>
<gene>
    <name evidence="5 10" type="primary">xseA</name>
    <name evidence="10" type="ORF">ACFSJC_15655</name>
</gene>
<comment type="similarity">
    <text evidence="5 6">Belongs to the XseA family.</text>
</comment>
<dbReference type="Proteomes" id="UP001597337">
    <property type="component" value="Unassembled WGS sequence"/>
</dbReference>
<dbReference type="PANTHER" id="PTHR30008">
    <property type="entry name" value="EXODEOXYRIBONUCLEASE 7 LARGE SUBUNIT"/>
    <property type="match status" value="1"/>
</dbReference>
<dbReference type="CDD" id="cd04489">
    <property type="entry name" value="ExoVII_LU_OBF"/>
    <property type="match status" value="1"/>
</dbReference>
<evidence type="ECO:0000256" key="4">
    <source>
        <dbReference type="ARBA" id="ARBA00022839"/>
    </source>
</evidence>
<evidence type="ECO:0000256" key="7">
    <source>
        <dbReference type="SAM" id="MobiDB-lite"/>
    </source>
</evidence>
<evidence type="ECO:0000256" key="2">
    <source>
        <dbReference type="ARBA" id="ARBA00022722"/>
    </source>
</evidence>
<keyword evidence="2 5" id="KW-0540">Nuclease</keyword>
<comment type="function">
    <text evidence="5">Bidirectionally degrades single-stranded DNA into large acid-insoluble oligonucleotides, which are then degraded further into small acid-soluble oligonucleotides.</text>
</comment>
<keyword evidence="1 5" id="KW-0963">Cytoplasm</keyword>
<comment type="subunit">
    <text evidence="5">Heterooligomer composed of large and small subunits.</text>
</comment>
<dbReference type="GO" id="GO:0008855">
    <property type="term" value="F:exodeoxyribonuclease VII activity"/>
    <property type="evidence" value="ECO:0007669"/>
    <property type="project" value="UniProtKB-EC"/>
</dbReference>
<sequence>MKSLDVKQHLGGASRDIYSVARLASEVRAVLGASFPLLWVEGEISNLAQPASGHLYFTLKDEAAQVRCAMFRSKRMLLGFRPENGQQVLVRARVGLYEPRGDFQLTVEYMESGGEGALRLAFERLKQKLAAEGLFDAAIKRALPPFPRQVGLITSPTGAAVRDLLAVLERRFAALPVVIYPAQVQGGAAPESLIDALALANDRAECDVLILARGGGALEDLAAFNDEALARAIRASTIPVVSGVGHESDLTIADLVADRRAPTPSAAAELVAPSGEHLSQRVAALRMRLTDAQQRHLRAARQRVEASSRHLALLHPSARLQQQAQRLDYVQQRLVLLLGARLSHARSRLHPLVGRLAATSPERRLSRLATRLDGLAQRLGRAHERVFETRRERLARAVAGLEARSPLATLARGYAILTRPEDDRIVRDPADAPPGTRVQARLARGTLTAIVVPDAEDGGATPAGSDGSKSRSSRRPRSPKLPPDA</sequence>
<proteinExistence type="inferred from homology"/>
<protein>
    <recommendedName>
        <fullName evidence="5">Exodeoxyribonuclease 7 large subunit</fullName>
        <ecNumber evidence="5">3.1.11.6</ecNumber>
    </recommendedName>
    <alternativeName>
        <fullName evidence="5">Exodeoxyribonuclease VII large subunit</fullName>
        <shortName evidence="5">Exonuclease VII large subunit</shortName>
    </alternativeName>
</protein>
<comment type="caution">
    <text evidence="10">The sequence shown here is derived from an EMBL/GenBank/DDBJ whole genome shotgun (WGS) entry which is preliminary data.</text>
</comment>
<dbReference type="PANTHER" id="PTHR30008:SF0">
    <property type="entry name" value="EXODEOXYRIBONUCLEASE 7 LARGE SUBUNIT"/>
    <property type="match status" value="1"/>
</dbReference>
<dbReference type="InterPro" id="IPR025824">
    <property type="entry name" value="OB-fold_nuc-bd_dom"/>
</dbReference>
<name>A0ABW4YCB3_9GAMM</name>
<evidence type="ECO:0000256" key="6">
    <source>
        <dbReference type="RuleBase" id="RU004355"/>
    </source>
</evidence>
<evidence type="ECO:0000256" key="3">
    <source>
        <dbReference type="ARBA" id="ARBA00022801"/>
    </source>
</evidence>
<dbReference type="EMBL" id="JBHUHX010000047">
    <property type="protein sequence ID" value="MFD2113285.1"/>
    <property type="molecule type" value="Genomic_DNA"/>
</dbReference>